<dbReference type="Gene3D" id="3.40.50.970">
    <property type="match status" value="2"/>
</dbReference>
<dbReference type="PROSITE" id="PS00802">
    <property type="entry name" value="TRANSKETOLASE_2"/>
    <property type="match status" value="1"/>
</dbReference>
<evidence type="ECO:0000256" key="3">
    <source>
        <dbReference type="ARBA" id="ARBA00001964"/>
    </source>
</evidence>
<dbReference type="Proteomes" id="UP001497392">
    <property type="component" value="Unassembled WGS sequence"/>
</dbReference>
<proteinExistence type="inferred from homology"/>
<evidence type="ECO:0000256" key="7">
    <source>
        <dbReference type="ARBA" id="ARBA00022679"/>
    </source>
</evidence>
<comment type="caution">
    <text evidence="13">The sequence shown here is derived from an EMBL/GenBank/DDBJ whole genome shotgun (WGS) entry which is preliminary data.</text>
</comment>
<dbReference type="InterPro" id="IPR055152">
    <property type="entry name" value="Transketolase-like_C_2"/>
</dbReference>
<dbReference type="Pfam" id="PF22613">
    <property type="entry name" value="Transketolase_C_1"/>
    <property type="match status" value="1"/>
</dbReference>
<keyword evidence="10" id="KW-0786">Thiamine pyrophosphate</keyword>
<dbReference type="InterPro" id="IPR005475">
    <property type="entry name" value="Transketolase-like_Pyr-bd"/>
</dbReference>
<evidence type="ECO:0000256" key="2">
    <source>
        <dbReference type="ARBA" id="ARBA00001946"/>
    </source>
</evidence>
<gene>
    <name evidence="13" type="primary">g2651</name>
    <name evidence="13" type="ORF">VP750_LOCUS2268</name>
</gene>
<dbReference type="PANTHER" id="PTHR43522:SF2">
    <property type="entry name" value="TRANSKETOLASE 1-RELATED"/>
    <property type="match status" value="1"/>
</dbReference>
<evidence type="ECO:0000256" key="6">
    <source>
        <dbReference type="ARBA" id="ARBA00013152"/>
    </source>
</evidence>
<dbReference type="Gene3D" id="3.40.50.920">
    <property type="match status" value="1"/>
</dbReference>
<evidence type="ECO:0000256" key="9">
    <source>
        <dbReference type="ARBA" id="ARBA00022842"/>
    </source>
</evidence>
<comment type="catalytic activity">
    <reaction evidence="11">
        <text>D-sedoheptulose 7-phosphate + D-glyceraldehyde 3-phosphate = aldehydo-D-ribose 5-phosphate + D-xylulose 5-phosphate</text>
        <dbReference type="Rhea" id="RHEA:10508"/>
        <dbReference type="ChEBI" id="CHEBI:57483"/>
        <dbReference type="ChEBI" id="CHEBI:57737"/>
        <dbReference type="ChEBI" id="CHEBI:58273"/>
        <dbReference type="ChEBI" id="CHEBI:59776"/>
        <dbReference type="EC" id="2.2.1.1"/>
    </reaction>
</comment>
<evidence type="ECO:0000313" key="14">
    <source>
        <dbReference type="Proteomes" id="UP001497392"/>
    </source>
</evidence>
<dbReference type="SUPFAM" id="SSF52518">
    <property type="entry name" value="Thiamin diphosphate-binding fold (THDP-binding)"/>
    <property type="match status" value="2"/>
</dbReference>
<dbReference type="InterPro" id="IPR029061">
    <property type="entry name" value="THDP-binding"/>
</dbReference>
<evidence type="ECO:0000259" key="12">
    <source>
        <dbReference type="SMART" id="SM00861"/>
    </source>
</evidence>
<dbReference type="EC" id="2.2.1.1" evidence="6"/>
<comment type="cofactor">
    <cofactor evidence="2">
        <name>Mg(2+)</name>
        <dbReference type="ChEBI" id="CHEBI:18420"/>
    </cofactor>
</comment>
<dbReference type="SMART" id="SM00861">
    <property type="entry name" value="Transket_pyr"/>
    <property type="match status" value="1"/>
</dbReference>
<name>A0ABP1FPK9_9CHLO</name>
<keyword evidence="14" id="KW-1185">Reference proteome</keyword>
<dbReference type="CDD" id="cd07033">
    <property type="entry name" value="TPP_PYR_DXS_TK_like"/>
    <property type="match status" value="1"/>
</dbReference>
<dbReference type="InterPro" id="IPR020826">
    <property type="entry name" value="Transketolase_BS"/>
</dbReference>
<evidence type="ECO:0000256" key="5">
    <source>
        <dbReference type="ARBA" id="ARBA00011738"/>
    </source>
</evidence>
<feature type="domain" description="Transketolase-like pyrimidine-binding" evidence="12">
    <location>
        <begin position="418"/>
        <end position="599"/>
    </location>
</feature>
<dbReference type="InterPro" id="IPR049557">
    <property type="entry name" value="Transketolase_CS"/>
</dbReference>
<comment type="cofactor">
    <cofactor evidence="1">
        <name>Co(2+)</name>
        <dbReference type="ChEBI" id="CHEBI:48828"/>
    </cofactor>
</comment>
<dbReference type="InterPro" id="IPR009014">
    <property type="entry name" value="Transketo_C/PFOR_II"/>
</dbReference>
<dbReference type="Pfam" id="PF00456">
    <property type="entry name" value="Transketolase_N"/>
    <property type="match status" value="1"/>
</dbReference>
<dbReference type="SUPFAM" id="SSF52922">
    <property type="entry name" value="TK C-terminal domain-like"/>
    <property type="match status" value="1"/>
</dbReference>
<dbReference type="PROSITE" id="PS00801">
    <property type="entry name" value="TRANSKETOLASE_1"/>
    <property type="match status" value="1"/>
</dbReference>
<evidence type="ECO:0000256" key="11">
    <source>
        <dbReference type="ARBA" id="ARBA00049473"/>
    </source>
</evidence>
<dbReference type="PANTHER" id="PTHR43522">
    <property type="entry name" value="TRANSKETOLASE"/>
    <property type="match status" value="1"/>
</dbReference>
<protein>
    <recommendedName>
        <fullName evidence="6">transketolase</fullName>
        <ecNumber evidence="6">2.2.1.1</ecNumber>
    </recommendedName>
</protein>
<reference evidence="13 14" key="1">
    <citation type="submission" date="2024-06" db="EMBL/GenBank/DDBJ databases">
        <authorList>
            <person name="Kraege A."/>
            <person name="Thomma B."/>
        </authorList>
    </citation>
    <scope>NUCLEOTIDE SEQUENCE [LARGE SCALE GENOMIC DNA]</scope>
</reference>
<dbReference type="InterPro" id="IPR005474">
    <property type="entry name" value="Transketolase_N"/>
</dbReference>
<evidence type="ECO:0000256" key="1">
    <source>
        <dbReference type="ARBA" id="ARBA00001941"/>
    </source>
</evidence>
<evidence type="ECO:0000256" key="10">
    <source>
        <dbReference type="ARBA" id="ARBA00023052"/>
    </source>
</evidence>
<dbReference type="NCBIfam" id="TIGR00232">
    <property type="entry name" value="tktlase_bact"/>
    <property type="match status" value="1"/>
</dbReference>
<organism evidence="13 14">
    <name type="scientific">Coccomyxa viridis</name>
    <dbReference type="NCBI Taxonomy" id="1274662"/>
    <lineage>
        <taxon>Eukaryota</taxon>
        <taxon>Viridiplantae</taxon>
        <taxon>Chlorophyta</taxon>
        <taxon>core chlorophytes</taxon>
        <taxon>Trebouxiophyceae</taxon>
        <taxon>Trebouxiophyceae incertae sedis</taxon>
        <taxon>Coccomyxaceae</taxon>
        <taxon>Coccomyxa</taxon>
    </lineage>
</organism>
<dbReference type="EMBL" id="CAXHTA020000004">
    <property type="protein sequence ID" value="CAL5220609.1"/>
    <property type="molecule type" value="Genomic_DNA"/>
</dbReference>
<sequence>MSKSCVVAPLGCQQTARVSTARSSLRGAKLVHSRPSIRPAARGVLAIKAQAAPTATIEIAPPKAGEEEIFKAINTIRFLSIDGVNKANSGHPGLPMGCAPMAYLIWNEFMKFNPKSPKWADRDRFVLSAGHGSMLQYSLMHLTGFESVQLDDLKQFRQWGSKTPGHPENFETLGIEVTTGPLGQGIANGVGLAAAEKHLAARFNKEDNKIIDHYTYVILGDGCNMEGISNEACSLAGHWELGKLIALYDDNKISIDGHTEISFTEDVSKRFEALGWHVQHVKDGNTDLGALRSAIEAAKKDPRPSMIKVSTLIGYGSPNKADTHDVHGAPLGKDETAATRENLKWNYGEFEVPPETYELMSHAGKQGAEAEKKWDESWAQYKEKYPEDAQELESILTGKLPSGWEDSLPTFTPEDKGLATRLHSQTMLNALASAIPGFWGGSADLAPSNMTLMKQFGDFQKDTPQERNLRYGVREHGMGAIANGITLHSPGFITYCATFFIFTDYMRAAIRMAALSHCGTLFVMTHDSIGLGEDGPTHQPVEHLASFRCMPNILMMRPGDGNETAGCYLAAVKNAQAENPAGIPRPSVMAFSRQGMPNQPGTSKEGVLKGFYTVHGGDEKPDVIFIASGSELCMAIDAAKEIEKDGKKARVVSAVCWELFDDQDESYKNSVLPPDVTARVSLEAACTFGWERWVGPKGKSIGVDRFGASAPGPLLYKEFGITTEAAVEAAKALMSRSIASGGIEVLWGSRPSFGLGRAAAALE</sequence>
<dbReference type="InterPro" id="IPR033247">
    <property type="entry name" value="Transketolase_fam"/>
</dbReference>
<dbReference type="CDD" id="cd02012">
    <property type="entry name" value="TPP_TK"/>
    <property type="match status" value="1"/>
</dbReference>
<dbReference type="InterPro" id="IPR005478">
    <property type="entry name" value="Transketolase_bac-like"/>
</dbReference>
<comment type="similarity">
    <text evidence="4">Belongs to the transketolase family.</text>
</comment>
<evidence type="ECO:0000256" key="8">
    <source>
        <dbReference type="ARBA" id="ARBA00022723"/>
    </source>
</evidence>
<accession>A0ABP1FPK9</accession>
<comment type="cofactor">
    <cofactor evidence="3">
        <name>thiamine diphosphate</name>
        <dbReference type="ChEBI" id="CHEBI:58937"/>
    </cofactor>
</comment>
<keyword evidence="8" id="KW-0479">Metal-binding</keyword>
<evidence type="ECO:0000256" key="4">
    <source>
        <dbReference type="ARBA" id="ARBA00007131"/>
    </source>
</evidence>
<dbReference type="Pfam" id="PF02779">
    <property type="entry name" value="Transket_pyr"/>
    <property type="match status" value="1"/>
</dbReference>
<keyword evidence="9" id="KW-0460">Magnesium</keyword>
<evidence type="ECO:0000313" key="13">
    <source>
        <dbReference type="EMBL" id="CAL5220609.1"/>
    </source>
</evidence>
<keyword evidence="7" id="KW-0808">Transferase</keyword>
<comment type="subunit">
    <text evidence="5">Homodimer.</text>
</comment>